<feature type="region of interest" description="Disordered" evidence="1">
    <location>
        <begin position="277"/>
        <end position="346"/>
    </location>
</feature>
<feature type="compositionally biased region" description="Basic and acidic residues" evidence="1">
    <location>
        <begin position="280"/>
        <end position="303"/>
    </location>
</feature>
<evidence type="ECO:0000313" key="2">
    <source>
        <dbReference type="EMBL" id="KKK53632.1"/>
    </source>
</evidence>
<feature type="non-terminal residue" evidence="2">
    <location>
        <position position="1"/>
    </location>
</feature>
<proteinExistence type="predicted"/>
<accession>A0A0F8W9Z6</accession>
<feature type="compositionally biased region" description="Basic and acidic residues" evidence="1">
    <location>
        <begin position="325"/>
        <end position="339"/>
    </location>
</feature>
<evidence type="ECO:0008006" key="3">
    <source>
        <dbReference type="Google" id="ProtNLM"/>
    </source>
</evidence>
<sequence length="346" mass="38354">IKRTKSSHKFDGFIQQDPLEPHKMRPVAAEQALVIPNNQRFRSLWGVSSLELLYRPWFWYQVFLRSIVRWGERMAVPTVIGKAPMLESIPDPNDPTTTIKSLDYMASVASSLARSSFATIPSDVDPETKVPKFALGYENASEGGVSAALVSILQEIGQMIIRAAISADRATTQSSGGVGSYSIGEIHNQASQNHNQMILTSWMSYLNKYFFPWLSYFNRGANGPPLRAEVAFVDPSYRSLLVGMLSTMGNTKPGQDALWSLDYDTLLSLAHVPTLEPEEAEAKRKKFEEEAMDRADEAMRRQQEMAPPPEAAEARRAQGRAGGSDIEKKANDAVKKVEAAADELTQ</sequence>
<comment type="caution">
    <text evidence="2">The sequence shown here is derived from an EMBL/GenBank/DDBJ whole genome shotgun (WGS) entry which is preliminary data.</text>
</comment>
<dbReference type="AlphaFoldDB" id="A0A0F8W9Z6"/>
<name>A0A0F8W9Z6_9ZZZZ</name>
<protein>
    <recommendedName>
        <fullName evidence="3">Portal protein</fullName>
    </recommendedName>
</protein>
<dbReference type="Pfam" id="PF06074">
    <property type="entry name" value="Portal_Mu"/>
    <property type="match status" value="1"/>
</dbReference>
<organism evidence="2">
    <name type="scientific">marine sediment metagenome</name>
    <dbReference type="NCBI Taxonomy" id="412755"/>
    <lineage>
        <taxon>unclassified sequences</taxon>
        <taxon>metagenomes</taxon>
        <taxon>ecological metagenomes</taxon>
    </lineage>
</organism>
<dbReference type="EMBL" id="LAZR01066402">
    <property type="protein sequence ID" value="KKK53632.1"/>
    <property type="molecule type" value="Genomic_DNA"/>
</dbReference>
<evidence type="ECO:0000256" key="1">
    <source>
        <dbReference type="SAM" id="MobiDB-lite"/>
    </source>
</evidence>
<dbReference type="InterPro" id="IPR009279">
    <property type="entry name" value="Portal_Mu"/>
</dbReference>
<gene>
    <name evidence="2" type="ORF">LCGC14_3092840</name>
</gene>
<reference evidence="2" key="1">
    <citation type="journal article" date="2015" name="Nature">
        <title>Complex archaea that bridge the gap between prokaryotes and eukaryotes.</title>
        <authorList>
            <person name="Spang A."/>
            <person name="Saw J.H."/>
            <person name="Jorgensen S.L."/>
            <person name="Zaremba-Niedzwiedzka K."/>
            <person name="Martijn J."/>
            <person name="Lind A.E."/>
            <person name="van Eijk R."/>
            <person name="Schleper C."/>
            <person name="Guy L."/>
            <person name="Ettema T.J."/>
        </authorList>
    </citation>
    <scope>NUCLEOTIDE SEQUENCE</scope>
</reference>
<feature type="non-terminal residue" evidence="2">
    <location>
        <position position="346"/>
    </location>
</feature>